<accession>A0A9P5X8A0</accession>
<dbReference type="AlphaFoldDB" id="A0A9P5X8A0"/>
<evidence type="ECO:0000256" key="6">
    <source>
        <dbReference type="ARBA" id="ARBA00023125"/>
    </source>
</evidence>
<evidence type="ECO:0000256" key="8">
    <source>
        <dbReference type="SAM" id="Coils"/>
    </source>
</evidence>
<feature type="region of interest" description="Disordered" evidence="9">
    <location>
        <begin position="171"/>
        <end position="243"/>
    </location>
</feature>
<dbReference type="PANTHER" id="PTHR14513:SF0">
    <property type="entry name" value="PROTECTION OF TELOMERES PROTEIN 1"/>
    <property type="match status" value="1"/>
</dbReference>
<evidence type="ECO:0000256" key="7">
    <source>
        <dbReference type="ARBA" id="ARBA00023242"/>
    </source>
</evidence>
<feature type="region of interest" description="Disordered" evidence="9">
    <location>
        <begin position="257"/>
        <end position="316"/>
    </location>
</feature>
<sequence>MKRRHDDEHESSNEKQRKILAGDIFDDKSLSNCLCNMDSPSNATGYFTGSVNMLWAHLPDKFMWNFITQCCVAGGRTHGGPTRIMDQIQLSLDGVGSIKPKDSKSAAKLIYKEGVVFRRHRKAESCFVNTWQLEEGAETGENLQDWFATPTRPVADRLSEIARRTFNGGSNIIPIEEENREPTPTAQDRSGALRTTHSQNGAASTEKRTKHSIPAPVDDNGDVSIMTSSLEPAGQQPVAPALPEPVPAASQLALPAPKPRKTRKRGRKKRRVAEFAATKTVEQALAGQRASTPPVASSSKPVTTSQSQNPATAPGSQVIRLSELYTEKITYDTPGEWMTQLQHSKLQPYPYVVLKEAKKPRTRVSVIGISGKPPELMGGSIKGGFTIVYLQNPSLLEMGPSRYFSVAIFQRHLMEWLPQSKTGDILILHDIQVQEPDEVLSGVGCSGTVQWAAYSVNQGCFVQPHAGALEDRELVGSNRHHTPFLRVMEPEERYCRKLGEWWKQKMAGSAEAVGQVYQLNDGTLGFGRRQQLLLCDAGPDTGLDGHFDCVFEVVYLFENKNRKYSLYVTDYTRNPAVSPRRAQLHDHIVKFELRGAAAILAGSFAVGTYWAIENAQMVYDCIGYVKGKLAKTKARQLDSDDEYPPLKALLKRREEWKKRNGERNGGRPGVFQHKLLRDAQDGQYITCTVELLHITKRGPDVKYLHVTDYTAHPELSSYRYGESWSQDLEGRIVSILLRDAQEQHANTLHMGAFLTVNNLHLRDSKIKKRFQGELGGQEVLICPLNSKHPNDNLQALFKRKAEYEREKDDRKQELESKRRKALALAAKANSTIRELTTDPKEHLRARVVARVTNYYPHSPTEWIRTYCSKCKQKIPEGKRARHHRQDIDHECVRHKFESGGDQMDILLKDECEFLHGLEMGDWIQRPNVVSEFVQRLRPLLGNVSEKQTDYDEIVTDTDFVRLIIGRYRSTESSVISILLAVEN</sequence>
<evidence type="ECO:0000256" key="3">
    <source>
        <dbReference type="ARBA" id="ARBA00008442"/>
    </source>
</evidence>
<keyword evidence="5" id="KW-0779">Telomere</keyword>
<comment type="similarity">
    <text evidence="3">Belongs to the telombin family.</text>
</comment>
<keyword evidence="4" id="KW-0158">Chromosome</keyword>
<dbReference type="InterPro" id="IPR028389">
    <property type="entry name" value="POT1"/>
</dbReference>
<organism evidence="11 12">
    <name type="scientific">Macrolepiota fuliginosa MF-IS2</name>
    <dbReference type="NCBI Taxonomy" id="1400762"/>
    <lineage>
        <taxon>Eukaryota</taxon>
        <taxon>Fungi</taxon>
        <taxon>Dikarya</taxon>
        <taxon>Basidiomycota</taxon>
        <taxon>Agaricomycotina</taxon>
        <taxon>Agaricomycetes</taxon>
        <taxon>Agaricomycetidae</taxon>
        <taxon>Agaricales</taxon>
        <taxon>Agaricineae</taxon>
        <taxon>Agaricaceae</taxon>
        <taxon>Macrolepiota</taxon>
    </lineage>
</organism>
<dbReference type="GO" id="GO:0016233">
    <property type="term" value="P:telomere capping"/>
    <property type="evidence" value="ECO:0007669"/>
    <property type="project" value="TreeGrafter"/>
</dbReference>
<feature type="compositionally biased region" description="Polar residues" evidence="9">
    <location>
        <begin position="193"/>
        <end position="203"/>
    </location>
</feature>
<feature type="compositionally biased region" description="Basic residues" evidence="9">
    <location>
        <begin position="258"/>
        <end position="271"/>
    </location>
</feature>
<keyword evidence="12" id="KW-1185">Reference proteome</keyword>
<evidence type="ECO:0000256" key="5">
    <source>
        <dbReference type="ARBA" id="ARBA00022895"/>
    </source>
</evidence>
<dbReference type="PANTHER" id="PTHR14513">
    <property type="entry name" value="PROTECTION OF TELOMERES 1"/>
    <property type="match status" value="1"/>
</dbReference>
<dbReference type="GO" id="GO:0098505">
    <property type="term" value="F:G-rich strand telomeric DNA binding"/>
    <property type="evidence" value="ECO:0007669"/>
    <property type="project" value="TreeGrafter"/>
</dbReference>
<dbReference type="Proteomes" id="UP000807342">
    <property type="component" value="Unassembled WGS sequence"/>
</dbReference>
<name>A0A9P5X8A0_9AGAR</name>
<keyword evidence="8" id="KW-0175">Coiled coil</keyword>
<comment type="subcellular location">
    <subcellularLocation>
        <location evidence="2">Chromosome</location>
        <location evidence="2">Telomere</location>
    </subcellularLocation>
    <subcellularLocation>
        <location evidence="1">Nucleus</location>
    </subcellularLocation>
</comment>
<evidence type="ECO:0000256" key="4">
    <source>
        <dbReference type="ARBA" id="ARBA00022454"/>
    </source>
</evidence>
<feature type="compositionally biased region" description="Polar residues" evidence="9">
    <location>
        <begin position="289"/>
        <end position="315"/>
    </location>
</feature>
<evidence type="ECO:0000256" key="1">
    <source>
        <dbReference type="ARBA" id="ARBA00004123"/>
    </source>
</evidence>
<dbReference type="GO" id="GO:0032210">
    <property type="term" value="P:regulation of telomere maintenance via telomerase"/>
    <property type="evidence" value="ECO:0007669"/>
    <property type="project" value="TreeGrafter"/>
</dbReference>
<feature type="domain" description="Protection of telomeres protein 1 ssDNA-binding" evidence="10">
    <location>
        <begin position="675"/>
        <end position="805"/>
    </location>
</feature>
<feature type="coiled-coil region" evidence="8">
    <location>
        <begin position="793"/>
        <end position="831"/>
    </location>
</feature>
<dbReference type="InterPro" id="IPR012340">
    <property type="entry name" value="NA-bd_OB-fold"/>
</dbReference>
<protein>
    <recommendedName>
        <fullName evidence="10">Protection of telomeres protein 1 ssDNA-binding domain-containing protein</fullName>
    </recommendedName>
</protein>
<dbReference type="Gene3D" id="2.40.50.140">
    <property type="entry name" value="Nucleic acid-binding proteins"/>
    <property type="match status" value="3"/>
</dbReference>
<dbReference type="InterPro" id="IPR032042">
    <property type="entry name" value="POT1PC"/>
</dbReference>
<dbReference type="OrthoDB" id="2186770at2759"/>
<evidence type="ECO:0000256" key="2">
    <source>
        <dbReference type="ARBA" id="ARBA00004574"/>
    </source>
</evidence>
<keyword evidence="6" id="KW-0238">DNA-binding</keyword>
<proteinExistence type="inferred from homology"/>
<evidence type="ECO:0000313" key="12">
    <source>
        <dbReference type="Proteomes" id="UP000807342"/>
    </source>
</evidence>
<dbReference type="GO" id="GO:0010521">
    <property type="term" value="F:telomerase inhibitor activity"/>
    <property type="evidence" value="ECO:0007669"/>
    <property type="project" value="TreeGrafter"/>
</dbReference>
<dbReference type="SUPFAM" id="SSF50249">
    <property type="entry name" value="Nucleic acid-binding proteins"/>
    <property type="match status" value="2"/>
</dbReference>
<dbReference type="Pfam" id="PF16686">
    <property type="entry name" value="POT1PC"/>
    <property type="match status" value="1"/>
</dbReference>
<evidence type="ECO:0000256" key="9">
    <source>
        <dbReference type="SAM" id="MobiDB-lite"/>
    </source>
</evidence>
<evidence type="ECO:0000259" key="10">
    <source>
        <dbReference type="Pfam" id="PF16686"/>
    </source>
</evidence>
<dbReference type="EMBL" id="MU151251">
    <property type="protein sequence ID" value="KAF9446323.1"/>
    <property type="molecule type" value="Genomic_DNA"/>
</dbReference>
<keyword evidence="7" id="KW-0539">Nucleus</keyword>
<gene>
    <name evidence="11" type="ORF">P691DRAFT_804357</name>
</gene>
<evidence type="ECO:0000313" key="11">
    <source>
        <dbReference type="EMBL" id="KAF9446323.1"/>
    </source>
</evidence>
<dbReference type="GO" id="GO:0000783">
    <property type="term" value="C:nuclear telomere cap complex"/>
    <property type="evidence" value="ECO:0007669"/>
    <property type="project" value="TreeGrafter"/>
</dbReference>
<comment type="caution">
    <text evidence="11">The sequence shown here is derived from an EMBL/GenBank/DDBJ whole genome shotgun (WGS) entry which is preliminary data.</text>
</comment>
<reference evidence="11" key="1">
    <citation type="submission" date="2020-11" db="EMBL/GenBank/DDBJ databases">
        <authorList>
            <consortium name="DOE Joint Genome Institute"/>
            <person name="Ahrendt S."/>
            <person name="Riley R."/>
            <person name="Andreopoulos W."/>
            <person name="Labutti K."/>
            <person name="Pangilinan J."/>
            <person name="Ruiz-Duenas F.J."/>
            <person name="Barrasa J.M."/>
            <person name="Sanchez-Garcia M."/>
            <person name="Camarero S."/>
            <person name="Miyauchi S."/>
            <person name="Serrano A."/>
            <person name="Linde D."/>
            <person name="Babiker R."/>
            <person name="Drula E."/>
            <person name="Ayuso-Fernandez I."/>
            <person name="Pacheco R."/>
            <person name="Padilla G."/>
            <person name="Ferreira P."/>
            <person name="Barriuso J."/>
            <person name="Kellner H."/>
            <person name="Castanera R."/>
            <person name="Alfaro M."/>
            <person name="Ramirez L."/>
            <person name="Pisabarro A.G."/>
            <person name="Kuo A."/>
            <person name="Tritt A."/>
            <person name="Lipzen A."/>
            <person name="He G."/>
            <person name="Yan M."/>
            <person name="Ng V."/>
            <person name="Cullen D."/>
            <person name="Martin F."/>
            <person name="Rosso M.-N."/>
            <person name="Henrissat B."/>
            <person name="Hibbett D."/>
            <person name="Martinez A.T."/>
            <person name="Grigoriev I.V."/>
        </authorList>
    </citation>
    <scope>NUCLEOTIDE SEQUENCE</scope>
    <source>
        <strain evidence="11">MF-IS2</strain>
    </source>
</reference>